<dbReference type="InterPro" id="IPR005174">
    <property type="entry name" value="KIB1-4_b-propeller"/>
</dbReference>
<keyword evidence="3" id="KW-1185">Reference proteome</keyword>
<comment type="caution">
    <text evidence="2">The sequence shown here is derived from an EMBL/GenBank/DDBJ whole genome shotgun (WGS) entry which is preliminary data.</text>
</comment>
<evidence type="ECO:0000259" key="1">
    <source>
        <dbReference type="Pfam" id="PF03478"/>
    </source>
</evidence>
<dbReference type="PANTHER" id="PTHR34708:SF2">
    <property type="entry name" value="OS07G0440000 PROTEIN"/>
    <property type="match status" value="1"/>
</dbReference>
<dbReference type="AlphaFoldDB" id="A0A835FQT0"/>
<dbReference type="Proteomes" id="UP000636709">
    <property type="component" value="Unassembled WGS sequence"/>
</dbReference>
<evidence type="ECO:0000313" key="2">
    <source>
        <dbReference type="EMBL" id="KAF8772200.1"/>
    </source>
</evidence>
<protein>
    <recommendedName>
        <fullName evidence="1">KIB1-4 beta-propeller domain-containing protein</fullName>
    </recommendedName>
</protein>
<dbReference type="PANTHER" id="PTHR34708">
    <property type="entry name" value="OS07G0440000 PROTEIN"/>
    <property type="match status" value="1"/>
</dbReference>
<dbReference type="Pfam" id="PF03478">
    <property type="entry name" value="Beta-prop_KIB1-4"/>
    <property type="match status" value="1"/>
</dbReference>
<sequence length="417" mass="45494">MTTTTSRDDGPTTSPPPLSHAVDWAGVPSDILACVCKLLSAVPGRVCFRAVCHTWRAVADDLTHDQRAAVPRMPPPWVVIPLESGCCEQFTLASVPTMQSFRWTPLGAAGMRCVGSSGGWIAGAYIGGDRKIRLSLLNPLTDARVDVPATLGRVWYTPKSKDSTREEIVLCSAIQKVAFSPSPTEKNFAVAVLTYPRKGNGDVIVFTRSGCSGWCALADPGPFERGGDYIRAQLDVAYHRGKFFYMSMSNTVWVVDMAVRYPKPEPLATFQPAIPRGLLYGRHHLAIAGDGALHVVSSSIRHLSSSGVDMLVQRYDTTSRAEQGSPWVQATCLGGEEAFLVRAHGQRLVHVADEESQDVAGHAGPVDGVRERRRAGRWAVVATRRRRHWRRARSCFDSVRTQLGTCGVAMSTEYSTD</sequence>
<reference evidence="2" key="1">
    <citation type="submission" date="2020-07" db="EMBL/GenBank/DDBJ databases">
        <title>Genome sequence and genetic diversity analysis of an under-domesticated orphan crop, white fonio (Digitaria exilis).</title>
        <authorList>
            <person name="Bennetzen J.L."/>
            <person name="Chen S."/>
            <person name="Ma X."/>
            <person name="Wang X."/>
            <person name="Yssel A.E.J."/>
            <person name="Chaluvadi S.R."/>
            <person name="Johnson M."/>
            <person name="Gangashetty P."/>
            <person name="Hamidou F."/>
            <person name="Sanogo M.D."/>
            <person name="Zwaenepoel A."/>
            <person name="Wallace J."/>
            <person name="Van De Peer Y."/>
            <person name="Van Deynze A."/>
        </authorList>
    </citation>
    <scope>NUCLEOTIDE SEQUENCE</scope>
    <source>
        <tissue evidence="2">Leaves</tissue>
    </source>
</reference>
<evidence type="ECO:0000313" key="3">
    <source>
        <dbReference type="Proteomes" id="UP000636709"/>
    </source>
</evidence>
<dbReference type="OrthoDB" id="692753at2759"/>
<gene>
    <name evidence="2" type="ORF">HU200_006042</name>
</gene>
<accession>A0A835FQT0</accession>
<name>A0A835FQT0_9POAL</name>
<dbReference type="EMBL" id="JACEFO010000426">
    <property type="protein sequence ID" value="KAF8772200.1"/>
    <property type="molecule type" value="Genomic_DNA"/>
</dbReference>
<feature type="domain" description="KIB1-4 beta-propeller" evidence="1">
    <location>
        <begin position="105"/>
        <end position="349"/>
    </location>
</feature>
<organism evidence="2 3">
    <name type="scientific">Digitaria exilis</name>
    <dbReference type="NCBI Taxonomy" id="1010633"/>
    <lineage>
        <taxon>Eukaryota</taxon>
        <taxon>Viridiplantae</taxon>
        <taxon>Streptophyta</taxon>
        <taxon>Embryophyta</taxon>
        <taxon>Tracheophyta</taxon>
        <taxon>Spermatophyta</taxon>
        <taxon>Magnoliopsida</taxon>
        <taxon>Liliopsida</taxon>
        <taxon>Poales</taxon>
        <taxon>Poaceae</taxon>
        <taxon>PACMAD clade</taxon>
        <taxon>Panicoideae</taxon>
        <taxon>Panicodae</taxon>
        <taxon>Paniceae</taxon>
        <taxon>Anthephorinae</taxon>
        <taxon>Digitaria</taxon>
    </lineage>
</organism>
<proteinExistence type="predicted"/>